<dbReference type="AlphaFoldDB" id="A0A2M4C694"/>
<accession>A0A2M4C694</accession>
<reference evidence="2" key="1">
    <citation type="submission" date="2018-01" db="EMBL/GenBank/DDBJ databases">
        <title>An insight into the sialome of Amazonian anophelines.</title>
        <authorList>
            <person name="Ribeiro J.M."/>
            <person name="Scarpassa V."/>
            <person name="Calvo E."/>
        </authorList>
    </citation>
    <scope>NUCLEOTIDE SEQUENCE</scope>
    <source>
        <tissue evidence="2">Salivary glands</tissue>
    </source>
</reference>
<keyword evidence="1" id="KW-0732">Signal</keyword>
<feature type="chain" id="PRO_5014888941" evidence="1">
    <location>
        <begin position="23"/>
        <end position="149"/>
    </location>
</feature>
<feature type="signal peptide" evidence="1">
    <location>
        <begin position="1"/>
        <end position="22"/>
    </location>
</feature>
<evidence type="ECO:0000313" key="2">
    <source>
        <dbReference type="EMBL" id="MBW60876.1"/>
    </source>
</evidence>
<name>A0A2M4C694_9DIPT</name>
<protein>
    <submittedName>
        <fullName evidence="2">Putative secreted protein</fullName>
    </submittedName>
</protein>
<dbReference type="EMBL" id="GGFJ01011735">
    <property type="protein sequence ID" value="MBW60876.1"/>
    <property type="molecule type" value="Transcribed_RNA"/>
</dbReference>
<organism evidence="2">
    <name type="scientific">Anopheles marajoara</name>
    <dbReference type="NCBI Taxonomy" id="58244"/>
    <lineage>
        <taxon>Eukaryota</taxon>
        <taxon>Metazoa</taxon>
        <taxon>Ecdysozoa</taxon>
        <taxon>Arthropoda</taxon>
        <taxon>Hexapoda</taxon>
        <taxon>Insecta</taxon>
        <taxon>Pterygota</taxon>
        <taxon>Neoptera</taxon>
        <taxon>Endopterygota</taxon>
        <taxon>Diptera</taxon>
        <taxon>Nematocera</taxon>
        <taxon>Culicoidea</taxon>
        <taxon>Culicidae</taxon>
        <taxon>Anophelinae</taxon>
        <taxon>Anopheles</taxon>
    </lineage>
</organism>
<sequence length="149" mass="17196">MRYYSFTRTLLLLLSVLESIEGFLNLLSTDCYPPPSAGSIFLANYQHLHNSQQHIREERGCTFQRRMDDRNVAPFSVPWGLRARVCVCVCVCGYRKTPRFVRMALPIPATCPLILHSLCFIISRKSSLPRTDTTVLKQLQNIYWPQISM</sequence>
<evidence type="ECO:0000256" key="1">
    <source>
        <dbReference type="SAM" id="SignalP"/>
    </source>
</evidence>
<proteinExistence type="predicted"/>